<protein>
    <recommendedName>
        <fullName evidence="1">RNA-directed DNA polymerase</fullName>
        <ecNumber evidence="1">2.7.7.49</ecNumber>
    </recommendedName>
</protein>
<dbReference type="InterPro" id="IPR050951">
    <property type="entry name" value="Retrovirus_Pol_polyprotein"/>
</dbReference>
<proteinExistence type="predicted"/>
<reference evidence="4" key="1">
    <citation type="submission" date="2025-08" db="UniProtKB">
        <authorList>
            <consortium name="RefSeq"/>
        </authorList>
    </citation>
    <scope>IDENTIFICATION</scope>
</reference>
<dbReference type="Proteomes" id="UP000695022">
    <property type="component" value="Unplaced"/>
</dbReference>
<dbReference type="PROSITE" id="PS50994">
    <property type="entry name" value="INTEGRASE"/>
    <property type="match status" value="1"/>
</dbReference>
<dbReference type="Pfam" id="PF17921">
    <property type="entry name" value="Integrase_H2C2"/>
    <property type="match status" value="1"/>
</dbReference>
<dbReference type="Gene3D" id="3.30.420.10">
    <property type="entry name" value="Ribonuclease H-like superfamily/Ribonuclease H"/>
    <property type="match status" value="1"/>
</dbReference>
<organism evidence="3 4">
    <name type="scientific">Priapulus caudatus</name>
    <name type="common">Priapulid worm</name>
    <dbReference type="NCBI Taxonomy" id="37621"/>
    <lineage>
        <taxon>Eukaryota</taxon>
        <taxon>Metazoa</taxon>
        <taxon>Ecdysozoa</taxon>
        <taxon>Scalidophora</taxon>
        <taxon>Priapulida</taxon>
        <taxon>Priapulimorpha</taxon>
        <taxon>Priapulimorphida</taxon>
        <taxon>Priapulidae</taxon>
        <taxon>Priapulus</taxon>
    </lineage>
</organism>
<dbReference type="InterPro" id="IPR041588">
    <property type="entry name" value="Integrase_H2C2"/>
</dbReference>
<feature type="domain" description="Integrase catalytic" evidence="2">
    <location>
        <begin position="67"/>
        <end position="191"/>
    </location>
</feature>
<gene>
    <name evidence="4" type="primary">LOC106811254</name>
</gene>
<keyword evidence="3" id="KW-1185">Reference proteome</keyword>
<dbReference type="InterPro" id="IPR001584">
    <property type="entry name" value="Integrase_cat-core"/>
</dbReference>
<dbReference type="SUPFAM" id="SSF53098">
    <property type="entry name" value="Ribonuclease H-like"/>
    <property type="match status" value="1"/>
</dbReference>
<dbReference type="GeneID" id="106811254"/>
<dbReference type="EC" id="2.7.7.49" evidence="1"/>
<evidence type="ECO:0000313" key="4">
    <source>
        <dbReference type="RefSeq" id="XP_014670297.1"/>
    </source>
</evidence>
<dbReference type="InterPro" id="IPR036397">
    <property type="entry name" value="RNaseH_sf"/>
</dbReference>
<dbReference type="PANTHER" id="PTHR37984:SF5">
    <property type="entry name" value="PROTEIN NYNRIN-LIKE"/>
    <property type="match status" value="1"/>
</dbReference>
<accession>A0ABM1EDM6</accession>
<dbReference type="PANTHER" id="PTHR37984">
    <property type="entry name" value="PROTEIN CBG26694"/>
    <property type="match status" value="1"/>
</dbReference>
<dbReference type="RefSeq" id="XP_014670297.1">
    <property type="nucleotide sequence ID" value="XM_014814811.1"/>
</dbReference>
<dbReference type="Gene3D" id="1.10.340.70">
    <property type="match status" value="1"/>
</dbReference>
<sequence length="191" mass="22348">MPREMRKEMLNTVHECHLGMEKCKTRARNTIYWSGMSSAIKDFIARCKTCNRFKKRQQKEPLIPHDVPDRPWKKLGMDLFEYGAKDYLVVVDYYSKFPEISLLERKTASEVITHLKSILARHGIPETIVSDNQPFSSREFKDFARKWDIELCTSSPTYPQSNGLSERAVQTVKGIVYSIIQSCKHSYTWYN</sequence>
<evidence type="ECO:0000313" key="3">
    <source>
        <dbReference type="Proteomes" id="UP000695022"/>
    </source>
</evidence>
<dbReference type="InterPro" id="IPR012337">
    <property type="entry name" value="RNaseH-like_sf"/>
</dbReference>
<dbReference type="Pfam" id="PF00665">
    <property type="entry name" value="rve"/>
    <property type="match status" value="1"/>
</dbReference>
<evidence type="ECO:0000259" key="2">
    <source>
        <dbReference type="PROSITE" id="PS50994"/>
    </source>
</evidence>
<name>A0ABM1EDM6_PRICU</name>
<evidence type="ECO:0000256" key="1">
    <source>
        <dbReference type="ARBA" id="ARBA00012493"/>
    </source>
</evidence>